<feature type="non-terminal residue" evidence="1">
    <location>
        <position position="14"/>
    </location>
</feature>
<dbReference type="EMBL" id="KK785146">
    <property type="protein sequence ID" value="KDO48271.1"/>
    <property type="molecule type" value="Genomic_DNA"/>
</dbReference>
<proteinExistence type="predicted"/>
<evidence type="ECO:0000313" key="2">
    <source>
        <dbReference type="Proteomes" id="UP000027120"/>
    </source>
</evidence>
<dbReference type="EMBL" id="KK785146">
    <property type="protein sequence ID" value="KDO48269.1"/>
    <property type="molecule type" value="Genomic_DNA"/>
</dbReference>
<dbReference type="EMBL" id="KK785146">
    <property type="protein sequence ID" value="KDO48270.1"/>
    <property type="molecule type" value="Genomic_DNA"/>
</dbReference>
<reference evidence="1 2" key="1">
    <citation type="submission" date="2014-04" db="EMBL/GenBank/DDBJ databases">
        <authorList>
            <consortium name="International Citrus Genome Consortium"/>
            <person name="Gmitter F."/>
            <person name="Chen C."/>
            <person name="Farmerie W."/>
            <person name="Harkins T."/>
            <person name="Desany B."/>
            <person name="Mohiuddin M."/>
            <person name="Kodira C."/>
            <person name="Borodovsky M."/>
            <person name="Lomsadze A."/>
            <person name="Burns P."/>
            <person name="Jenkins J."/>
            <person name="Prochnik S."/>
            <person name="Shu S."/>
            <person name="Chapman J."/>
            <person name="Pitluck S."/>
            <person name="Schmutz J."/>
            <person name="Rokhsar D."/>
        </authorList>
    </citation>
    <scope>NUCLEOTIDE SEQUENCE</scope>
</reference>
<dbReference type="EMBL" id="KK785146">
    <property type="protein sequence ID" value="KDO48272.1"/>
    <property type="molecule type" value="Genomic_DNA"/>
</dbReference>
<gene>
    <name evidence="1" type="ORF">CISIN_1g0016022mg</name>
</gene>
<protein>
    <submittedName>
        <fullName evidence="1">Uncharacterized protein</fullName>
    </submittedName>
</protein>
<name>A0A067EBI6_CITSI</name>
<keyword evidence="2" id="KW-1185">Reference proteome</keyword>
<organism evidence="1 2">
    <name type="scientific">Citrus sinensis</name>
    <name type="common">Sweet orange</name>
    <name type="synonym">Citrus aurantium var. sinensis</name>
    <dbReference type="NCBI Taxonomy" id="2711"/>
    <lineage>
        <taxon>Eukaryota</taxon>
        <taxon>Viridiplantae</taxon>
        <taxon>Streptophyta</taxon>
        <taxon>Embryophyta</taxon>
        <taxon>Tracheophyta</taxon>
        <taxon>Spermatophyta</taxon>
        <taxon>Magnoliopsida</taxon>
        <taxon>eudicotyledons</taxon>
        <taxon>Gunneridae</taxon>
        <taxon>Pentapetalae</taxon>
        <taxon>rosids</taxon>
        <taxon>malvids</taxon>
        <taxon>Sapindales</taxon>
        <taxon>Rutaceae</taxon>
        <taxon>Aurantioideae</taxon>
        <taxon>Citrus</taxon>
    </lineage>
</organism>
<evidence type="ECO:0000313" key="1">
    <source>
        <dbReference type="EMBL" id="KDO48271.1"/>
    </source>
</evidence>
<sequence length="14" mass="1533">MDIFDGLPISPEKA</sequence>
<dbReference type="EMBL" id="KK785146">
    <property type="protein sequence ID" value="KDO48275.1"/>
    <property type="molecule type" value="Genomic_DNA"/>
</dbReference>
<dbReference type="EMBL" id="KK785146">
    <property type="protein sequence ID" value="KDO48274.1"/>
    <property type="molecule type" value="Genomic_DNA"/>
</dbReference>
<dbReference type="EMBL" id="KK785146">
    <property type="protein sequence ID" value="KDO48273.1"/>
    <property type="molecule type" value="Genomic_DNA"/>
</dbReference>
<accession>A0A067EBI6</accession>
<dbReference type="Proteomes" id="UP000027120">
    <property type="component" value="Unassembled WGS sequence"/>
</dbReference>